<evidence type="ECO:0000313" key="1">
    <source>
        <dbReference type="EMBL" id="KAG5535808.1"/>
    </source>
</evidence>
<gene>
    <name evidence="1" type="ORF">RHGRI_023545</name>
</gene>
<keyword evidence="2" id="KW-1185">Reference proteome</keyword>
<dbReference type="AlphaFoldDB" id="A0AAV6J558"/>
<comment type="caution">
    <text evidence="1">The sequence shown here is derived from an EMBL/GenBank/DDBJ whole genome shotgun (WGS) entry which is preliminary data.</text>
</comment>
<sequence>MYYRRLGAHGQDAFDRLLGLHRLDPDRSCPTRIVWAGRPGCTVGSPRVIHGLIKPIRTTYLGLKGLVCLIRPKDLLEPCGSVMVRAHCSGHYTAVYTSNRCEDVYFLQFSPSTTSIAIPSSMHSHQVTPPLCSSLSIHLAN</sequence>
<proteinExistence type="predicted"/>
<evidence type="ECO:0000313" key="2">
    <source>
        <dbReference type="Proteomes" id="UP000823749"/>
    </source>
</evidence>
<dbReference type="EMBL" id="JACTNZ010000008">
    <property type="protein sequence ID" value="KAG5535808.1"/>
    <property type="molecule type" value="Genomic_DNA"/>
</dbReference>
<dbReference type="Proteomes" id="UP000823749">
    <property type="component" value="Chromosome 8"/>
</dbReference>
<protein>
    <submittedName>
        <fullName evidence="1">Uncharacterized protein</fullName>
    </submittedName>
</protein>
<organism evidence="1 2">
    <name type="scientific">Rhododendron griersonianum</name>
    <dbReference type="NCBI Taxonomy" id="479676"/>
    <lineage>
        <taxon>Eukaryota</taxon>
        <taxon>Viridiplantae</taxon>
        <taxon>Streptophyta</taxon>
        <taxon>Embryophyta</taxon>
        <taxon>Tracheophyta</taxon>
        <taxon>Spermatophyta</taxon>
        <taxon>Magnoliopsida</taxon>
        <taxon>eudicotyledons</taxon>
        <taxon>Gunneridae</taxon>
        <taxon>Pentapetalae</taxon>
        <taxon>asterids</taxon>
        <taxon>Ericales</taxon>
        <taxon>Ericaceae</taxon>
        <taxon>Ericoideae</taxon>
        <taxon>Rhodoreae</taxon>
        <taxon>Rhododendron</taxon>
    </lineage>
</organism>
<accession>A0AAV6J558</accession>
<reference evidence="1" key="1">
    <citation type="submission" date="2020-08" db="EMBL/GenBank/DDBJ databases">
        <title>Plant Genome Project.</title>
        <authorList>
            <person name="Zhang R.-G."/>
        </authorList>
    </citation>
    <scope>NUCLEOTIDE SEQUENCE</scope>
    <source>
        <strain evidence="1">WSP0</strain>
        <tissue evidence="1">Leaf</tissue>
    </source>
</reference>
<name>A0AAV6J558_9ERIC</name>